<evidence type="ECO:0000313" key="4">
    <source>
        <dbReference type="Proteomes" id="UP000664303"/>
    </source>
</evidence>
<evidence type="ECO:0000259" key="2">
    <source>
        <dbReference type="Pfam" id="PF23451"/>
    </source>
</evidence>
<dbReference type="AlphaFoldDB" id="A0A939IMU3"/>
<dbReference type="InterPro" id="IPR034904">
    <property type="entry name" value="FSCA_dom_sf"/>
</dbReference>
<dbReference type="NCBIfam" id="TIGR02159">
    <property type="entry name" value="PA_CoA_Oxy4"/>
    <property type="match status" value="1"/>
</dbReference>
<sequence>MPVVNAVAASDRIPLLPVEELERRRRRQHSACPELWRLLDAVKDPEIPVISIWELGVLQNIERDGDTVEVTITPTYSGCPAMDVIREEIGQALEEGGYPHHRIQTRLSPAWSSTWMDEEARAKLEAYGIAAPVSEAGRAAPACPHCGSDRVQAVSEFGSTACKALYQCLDCHEPFDYFKSF</sequence>
<dbReference type="InterPro" id="IPR002744">
    <property type="entry name" value="MIP18-like"/>
</dbReference>
<feature type="domain" description="PaaD zinc beta ribbon" evidence="2">
    <location>
        <begin position="137"/>
        <end position="179"/>
    </location>
</feature>
<organism evidence="3 4">
    <name type="scientific">Parahaliea mediterranea</name>
    <dbReference type="NCBI Taxonomy" id="651086"/>
    <lineage>
        <taxon>Bacteria</taxon>
        <taxon>Pseudomonadati</taxon>
        <taxon>Pseudomonadota</taxon>
        <taxon>Gammaproteobacteria</taxon>
        <taxon>Cellvibrionales</taxon>
        <taxon>Halieaceae</taxon>
        <taxon>Parahaliea</taxon>
    </lineage>
</organism>
<evidence type="ECO:0000313" key="3">
    <source>
        <dbReference type="EMBL" id="MBN7797357.1"/>
    </source>
</evidence>
<dbReference type="PANTHER" id="PTHR42831:SF3">
    <property type="entry name" value="1,2-PHENYLACETYL-COA EPOXIDASE, SUBUNIT D-RELATED"/>
    <property type="match status" value="1"/>
</dbReference>
<comment type="caution">
    <text evidence="3">The sequence shown here is derived from an EMBL/GenBank/DDBJ whole genome shotgun (WGS) entry which is preliminary data.</text>
</comment>
<dbReference type="Pfam" id="PF01883">
    <property type="entry name" value="FeS_assembly_P"/>
    <property type="match status" value="1"/>
</dbReference>
<feature type="domain" description="MIP18 family-like" evidence="1">
    <location>
        <begin position="36"/>
        <end position="94"/>
    </location>
</feature>
<dbReference type="EMBL" id="JAFKCZ010000008">
    <property type="protein sequence ID" value="MBN7797357.1"/>
    <property type="molecule type" value="Genomic_DNA"/>
</dbReference>
<reference evidence="3" key="1">
    <citation type="submission" date="2021-02" db="EMBL/GenBank/DDBJ databases">
        <title>PHA producing bacteria isolated from coastal sediment in Guangdong, Shenzhen.</title>
        <authorList>
            <person name="Zheng W."/>
            <person name="Yu S."/>
            <person name="Huang Y."/>
        </authorList>
    </citation>
    <scope>NUCLEOTIDE SEQUENCE</scope>
    <source>
        <strain evidence="3">TN14-10</strain>
    </source>
</reference>
<dbReference type="InterPro" id="IPR056572">
    <property type="entry name" value="Zn_ribbon_PaaD"/>
</dbReference>
<evidence type="ECO:0000259" key="1">
    <source>
        <dbReference type="Pfam" id="PF01883"/>
    </source>
</evidence>
<dbReference type="InterPro" id="IPR052339">
    <property type="entry name" value="Fe-S_Maturation_MIP18"/>
</dbReference>
<accession>A0A939IMU3</accession>
<proteinExistence type="predicted"/>
<keyword evidence="4" id="KW-1185">Reference proteome</keyword>
<dbReference type="Pfam" id="PF23451">
    <property type="entry name" value="Zn_ribbon_PaaD"/>
    <property type="match status" value="1"/>
</dbReference>
<gene>
    <name evidence="3" type="primary">paaJ</name>
    <name evidence="3" type="ORF">JYP50_12185</name>
</gene>
<dbReference type="InterPro" id="IPR011883">
    <property type="entry name" value="PaaD-like"/>
</dbReference>
<dbReference type="Gene3D" id="3.30.300.130">
    <property type="entry name" value="Fe-S cluster assembly (FSCA)"/>
    <property type="match status" value="1"/>
</dbReference>
<name>A0A939IMU3_9GAMM</name>
<dbReference type="SUPFAM" id="SSF117916">
    <property type="entry name" value="Fe-S cluster assembly (FSCA) domain-like"/>
    <property type="match status" value="1"/>
</dbReference>
<dbReference type="PANTHER" id="PTHR42831">
    <property type="entry name" value="FE-S PROTEIN MATURATION AUXILIARY FACTOR YITW"/>
    <property type="match status" value="1"/>
</dbReference>
<protein>
    <submittedName>
        <fullName evidence="3">Phenylacetate-CoA oxygenase subunit PaaJ</fullName>
    </submittedName>
</protein>
<dbReference type="Proteomes" id="UP000664303">
    <property type="component" value="Unassembled WGS sequence"/>
</dbReference>